<dbReference type="PIRSF" id="PIRSF000103">
    <property type="entry name" value="HIBADH"/>
    <property type="match status" value="1"/>
</dbReference>
<sequence>MARLGFIGLGTMGSAIARRLVDAGHTVTVWNRSEEAIEALVAAGATRASSPAEALAAPVSFSMLANDEAAEALLTADNLRGTENRIHVNMASISAAAADRLERIHLDAGLRYVASPVLGRPTVAAAGALNILVAGPEEAIGAVEPFLEVLSTRIWRFGDRPRRANVVKIAVNFTIIHAMQALGEAISLVEAHEIDASDFVELLGGTLFGGVVFTGYGSIIAERRYSPPGFTMALGLKDLGLAEEVAAEGGVTLPSAPLLRDRFETALATESLAGLDWSAMAEVTRGH</sequence>
<feature type="active site" evidence="4">
    <location>
        <position position="168"/>
    </location>
</feature>
<dbReference type="InterPro" id="IPR015815">
    <property type="entry name" value="HIBADH-related"/>
</dbReference>
<evidence type="ECO:0000256" key="3">
    <source>
        <dbReference type="ARBA" id="ARBA00023027"/>
    </source>
</evidence>
<dbReference type="InterPro" id="IPR008927">
    <property type="entry name" value="6-PGluconate_DH-like_C_sf"/>
</dbReference>
<dbReference type="GO" id="GO:0050661">
    <property type="term" value="F:NADP binding"/>
    <property type="evidence" value="ECO:0007669"/>
    <property type="project" value="InterPro"/>
</dbReference>
<evidence type="ECO:0000259" key="6">
    <source>
        <dbReference type="Pfam" id="PF14833"/>
    </source>
</evidence>
<dbReference type="AlphaFoldDB" id="A0A5C8UN97"/>
<dbReference type="PANTHER" id="PTHR43580">
    <property type="entry name" value="OXIDOREDUCTASE GLYR1-RELATED"/>
    <property type="match status" value="1"/>
</dbReference>
<evidence type="ECO:0000256" key="4">
    <source>
        <dbReference type="PIRSR" id="PIRSR000103-1"/>
    </source>
</evidence>
<dbReference type="PANTHER" id="PTHR43580:SF2">
    <property type="entry name" value="CYTOKINE-LIKE NUCLEAR FACTOR N-PAC"/>
    <property type="match status" value="1"/>
</dbReference>
<accession>A0A5C8UN97</accession>
<protein>
    <submittedName>
        <fullName evidence="7">NAD(P)-dependent oxidoreductase</fullName>
    </submittedName>
</protein>
<dbReference type="RefSeq" id="WP_147784398.1">
    <property type="nucleotide sequence ID" value="NZ_VRMG01000009.1"/>
</dbReference>
<dbReference type="InterPro" id="IPR029154">
    <property type="entry name" value="HIBADH-like_NADP-bd"/>
</dbReference>
<feature type="domain" description="6-phosphogluconate dehydrogenase NADP-binding" evidence="5">
    <location>
        <begin position="4"/>
        <end position="154"/>
    </location>
</feature>
<dbReference type="Gene3D" id="3.40.50.720">
    <property type="entry name" value="NAD(P)-binding Rossmann-like Domain"/>
    <property type="match status" value="1"/>
</dbReference>
<dbReference type="SUPFAM" id="SSF51735">
    <property type="entry name" value="NAD(P)-binding Rossmann-fold domains"/>
    <property type="match status" value="1"/>
</dbReference>
<dbReference type="GO" id="GO:0016491">
    <property type="term" value="F:oxidoreductase activity"/>
    <property type="evidence" value="ECO:0007669"/>
    <property type="project" value="UniProtKB-KW"/>
</dbReference>
<proteinExistence type="inferred from homology"/>
<dbReference type="InterPro" id="IPR051265">
    <property type="entry name" value="HIBADH-related_NP60_sf"/>
</dbReference>
<feature type="domain" description="3-hydroxyisobutyrate dehydrogenase-like NAD-binding" evidence="6">
    <location>
        <begin position="164"/>
        <end position="283"/>
    </location>
</feature>
<evidence type="ECO:0000313" key="7">
    <source>
        <dbReference type="EMBL" id="TXN29381.1"/>
    </source>
</evidence>
<dbReference type="InterPro" id="IPR006115">
    <property type="entry name" value="6PGDH_NADP-bd"/>
</dbReference>
<dbReference type="InterPro" id="IPR013328">
    <property type="entry name" value="6PGD_dom2"/>
</dbReference>
<comment type="caution">
    <text evidence="7">The sequence shown here is derived from an EMBL/GenBank/DDBJ whole genome shotgun (WGS) entry which is preliminary data.</text>
</comment>
<dbReference type="SUPFAM" id="SSF48179">
    <property type="entry name" value="6-phosphogluconate dehydrogenase C-terminal domain-like"/>
    <property type="match status" value="1"/>
</dbReference>
<keyword evidence="8" id="KW-1185">Reference proteome</keyword>
<dbReference type="EMBL" id="VRMG01000009">
    <property type="protein sequence ID" value="TXN29381.1"/>
    <property type="molecule type" value="Genomic_DNA"/>
</dbReference>
<dbReference type="Proteomes" id="UP000321379">
    <property type="component" value="Unassembled WGS sequence"/>
</dbReference>
<evidence type="ECO:0000259" key="5">
    <source>
        <dbReference type="Pfam" id="PF03446"/>
    </source>
</evidence>
<dbReference type="GO" id="GO:0051287">
    <property type="term" value="F:NAD binding"/>
    <property type="evidence" value="ECO:0007669"/>
    <property type="project" value="InterPro"/>
</dbReference>
<keyword evidence="2" id="KW-0560">Oxidoreductase</keyword>
<dbReference type="Pfam" id="PF14833">
    <property type="entry name" value="NAD_binding_11"/>
    <property type="match status" value="1"/>
</dbReference>
<dbReference type="Pfam" id="PF03446">
    <property type="entry name" value="NAD_binding_2"/>
    <property type="match status" value="1"/>
</dbReference>
<evidence type="ECO:0000256" key="1">
    <source>
        <dbReference type="ARBA" id="ARBA00009080"/>
    </source>
</evidence>
<gene>
    <name evidence="7" type="ORF">FVP33_14505</name>
</gene>
<reference evidence="7 8" key="1">
    <citation type="submission" date="2019-08" db="EMBL/GenBank/DDBJ databases">
        <title>Bacterial whole genome sequence for Glaciihabitans sp. CHu50b-6-2.</title>
        <authorList>
            <person name="Jin L."/>
        </authorList>
    </citation>
    <scope>NUCLEOTIDE SEQUENCE [LARGE SCALE GENOMIC DNA]</scope>
    <source>
        <strain evidence="7 8">CHu50b-6-2</strain>
    </source>
</reference>
<dbReference type="Gene3D" id="1.10.1040.10">
    <property type="entry name" value="N-(1-d-carboxylethyl)-l-norvaline Dehydrogenase, domain 2"/>
    <property type="match status" value="1"/>
</dbReference>
<evidence type="ECO:0000256" key="2">
    <source>
        <dbReference type="ARBA" id="ARBA00023002"/>
    </source>
</evidence>
<comment type="similarity">
    <text evidence="1">Belongs to the HIBADH-related family.</text>
</comment>
<evidence type="ECO:0000313" key="8">
    <source>
        <dbReference type="Proteomes" id="UP000321379"/>
    </source>
</evidence>
<organism evidence="7 8">
    <name type="scientific">Lacisediminihabitans profunda</name>
    <dbReference type="NCBI Taxonomy" id="2594790"/>
    <lineage>
        <taxon>Bacteria</taxon>
        <taxon>Bacillati</taxon>
        <taxon>Actinomycetota</taxon>
        <taxon>Actinomycetes</taxon>
        <taxon>Micrococcales</taxon>
        <taxon>Microbacteriaceae</taxon>
        <taxon>Lacisediminihabitans</taxon>
    </lineage>
</organism>
<name>A0A5C8UN97_9MICO</name>
<dbReference type="InterPro" id="IPR036291">
    <property type="entry name" value="NAD(P)-bd_dom_sf"/>
</dbReference>
<keyword evidence="3" id="KW-0520">NAD</keyword>